<dbReference type="GO" id="GO:0004748">
    <property type="term" value="F:ribonucleoside-diphosphate reductase activity, thioredoxin disulfide as acceptor"/>
    <property type="evidence" value="ECO:0007669"/>
    <property type="project" value="UniProtKB-EC"/>
</dbReference>
<evidence type="ECO:0000256" key="1">
    <source>
        <dbReference type="ARBA" id="ARBA00010406"/>
    </source>
</evidence>
<organism evidence="8 9">
    <name type="scientific">Halogeometricum borinquense</name>
    <dbReference type="NCBI Taxonomy" id="60847"/>
    <lineage>
        <taxon>Archaea</taxon>
        <taxon>Methanobacteriati</taxon>
        <taxon>Methanobacteriota</taxon>
        <taxon>Stenosarchaea group</taxon>
        <taxon>Halobacteria</taxon>
        <taxon>Halobacteriales</taxon>
        <taxon>Haloferacaceae</taxon>
        <taxon>Halogeometricum</taxon>
    </lineage>
</organism>
<reference evidence="8 9" key="1">
    <citation type="submission" date="2018-12" db="EMBL/GenBank/DDBJ databases">
        <title>Genome analysis provides insights into bioremediation potentialities of Halogeometricum borinquense strain N11.</title>
        <authorList>
            <person name="Najjari A."/>
            <person name="Youssef N."/>
            <person name="Fhoula I."/>
            <person name="Ben Dhia O."/>
            <person name="Mahjoubi M."/>
            <person name="Ouzari H.I."/>
            <person name="Cherif A."/>
        </authorList>
    </citation>
    <scope>NUCLEOTIDE SEQUENCE [LARGE SCALE GENOMIC DNA]</scope>
    <source>
        <strain evidence="8 9">N11</strain>
    </source>
</reference>
<comment type="function">
    <text evidence="5">Catalyzes the reduction of ribonucleotides to deoxyribonucleotides. May function to provide a pool of deoxyribonucleotide precursors for DNA repair during oxygen limitation and/or for immediate growth after restoration of oxygen.</text>
</comment>
<dbReference type="PROSITE" id="PS00089">
    <property type="entry name" value="RIBORED_LARGE"/>
    <property type="match status" value="1"/>
</dbReference>
<feature type="region of interest" description="Disordered" evidence="6">
    <location>
        <begin position="780"/>
        <end position="832"/>
    </location>
</feature>
<evidence type="ECO:0000313" key="9">
    <source>
        <dbReference type="Proteomes" id="UP000294028"/>
    </source>
</evidence>
<dbReference type="EMBL" id="RZHH01000003">
    <property type="protein sequence ID" value="RYJ08178.1"/>
    <property type="molecule type" value="Genomic_DNA"/>
</dbReference>
<proteinExistence type="inferred from homology"/>
<comment type="caution">
    <text evidence="8">The sequence shown here is derived from an EMBL/GenBank/DDBJ whole genome shotgun (WGS) entry which is preliminary data.</text>
</comment>
<evidence type="ECO:0000256" key="4">
    <source>
        <dbReference type="ARBA" id="ARBA00023002"/>
    </source>
</evidence>
<dbReference type="PANTHER" id="PTHR11573:SF6">
    <property type="entry name" value="RIBONUCLEOSIDE-DIPHOSPHATE REDUCTASE LARGE SUBUNIT"/>
    <property type="match status" value="1"/>
</dbReference>
<dbReference type="SUPFAM" id="SSF48168">
    <property type="entry name" value="R1 subunit of ribonucleotide reductase, N-terminal domain"/>
    <property type="match status" value="1"/>
</dbReference>
<dbReference type="Gene3D" id="3.20.70.20">
    <property type="match status" value="1"/>
</dbReference>
<keyword evidence="5" id="KW-0170">Cobalt</keyword>
<evidence type="ECO:0000256" key="3">
    <source>
        <dbReference type="ARBA" id="ARBA00022840"/>
    </source>
</evidence>
<dbReference type="InterPro" id="IPR013346">
    <property type="entry name" value="NrdE_NrdA_C"/>
</dbReference>
<dbReference type="GO" id="GO:0009263">
    <property type="term" value="P:deoxyribonucleotide biosynthetic process"/>
    <property type="evidence" value="ECO:0007669"/>
    <property type="project" value="InterPro"/>
</dbReference>
<comment type="similarity">
    <text evidence="5">Belongs to the ribonucleoside diphosphate reductase class-2 family.</text>
</comment>
<accession>A0A482SXJ0</accession>
<keyword evidence="4 5" id="KW-0560">Oxidoreductase</keyword>
<dbReference type="SUPFAM" id="SSF51998">
    <property type="entry name" value="PFL-like glycyl radical enzymes"/>
    <property type="match status" value="1"/>
</dbReference>
<dbReference type="EC" id="1.17.4.1" evidence="5"/>
<dbReference type="InterPro" id="IPR008926">
    <property type="entry name" value="RNR_R1-su_N"/>
</dbReference>
<dbReference type="InterPro" id="IPR013509">
    <property type="entry name" value="RNR_lsu_N"/>
</dbReference>
<dbReference type="GO" id="GO:0031419">
    <property type="term" value="F:cobalamin binding"/>
    <property type="evidence" value="ECO:0007669"/>
    <property type="project" value="UniProtKB-KW"/>
</dbReference>
<keyword evidence="5" id="KW-0846">Cobalamin</keyword>
<keyword evidence="5" id="KW-0237">DNA synthesis</keyword>
<dbReference type="Proteomes" id="UP000294028">
    <property type="component" value="Unassembled WGS sequence"/>
</dbReference>
<dbReference type="InterPro" id="IPR013344">
    <property type="entry name" value="RNR_NrdJ/NrdZ"/>
</dbReference>
<evidence type="ECO:0000313" key="8">
    <source>
        <dbReference type="EMBL" id="RYJ08178.1"/>
    </source>
</evidence>
<dbReference type="GO" id="GO:0005524">
    <property type="term" value="F:ATP binding"/>
    <property type="evidence" value="ECO:0007669"/>
    <property type="project" value="UniProtKB-KW"/>
</dbReference>
<dbReference type="AlphaFoldDB" id="A0A482SXJ0"/>
<feature type="domain" description="Ribonucleotide reductase large subunit" evidence="7">
    <location>
        <begin position="602"/>
        <end position="624"/>
    </location>
</feature>
<dbReference type="PRINTS" id="PR01183">
    <property type="entry name" value="RIBORDTASEM1"/>
</dbReference>
<dbReference type="FunFam" id="3.20.70.20:FF:000009">
    <property type="entry name" value="Ribonucleoside-diphosphate reductase"/>
    <property type="match status" value="1"/>
</dbReference>
<keyword evidence="2 5" id="KW-0547">Nucleotide-binding</keyword>
<dbReference type="GO" id="GO:0005971">
    <property type="term" value="C:ribonucleoside-diphosphate reductase complex"/>
    <property type="evidence" value="ECO:0007669"/>
    <property type="project" value="TreeGrafter"/>
</dbReference>
<gene>
    <name evidence="8" type="ORF">ELS19_16535</name>
</gene>
<dbReference type="GO" id="GO:0071897">
    <property type="term" value="P:DNA biosynthetic process"/>
    <property type="evidence" value="ECO:0007669"/>
    <property type="project" value="UniProtKB-KW"/>
</dbReference>
<dbReference type="RefSeq" id="WP_129786005.1">
    <property type="nucleotide sequence ID" value="NZ_RZHH01000003.1"/>
</dbReference>
<protein>
    <recommendedName>
        <fullName evidence="5">Vitamin B12-dependent ribonucleotide reductase</fullName>
        <ecNumber evidence="5">1.17.4.1</ecNumber>
    </recommendedName>
</protein>
<evidence type="ECO:0000256" key="5">
    <source>
        <dbReference type="RuleBase" id="RU364064"/>
    </source>
</evidence>
<dbReference type="CDD" id="cd01679">
    <property type="entry name" value="RNR_I"/>
    <property type="match status" value="1"/>
</dbReference>
<dbReference type="InterPro" id="IPR039718">
    <property type="entry name" value="Rrm1"/>
</dbReference>
<keyword evidence="3" id="KW-0067">ATP-binding</keyword>
<dbReference type="UniPathway" id="UPA00326"/>
<dbReference type="PANTHER" id="PTHR11573">
    <property type="entry name" value="RIBONUCLEOSIDE-DIPHOSPHATE REDUCTASE LARGE CHAIN"/>
    <property type="match status" value="1"/>
</dbReference>
<evidence type="ECO:0000256" key="6">
    <source>
        <dbReference type="SAM" id="MobiDB-lite"/>
    </source>
</evidence>
<comment type="similarity">
    <text evidence="1">Belongs to the ribonucleoside diphosphate reductase large chain family.</text>
</comment>
<dbReference type="NCBIfam" id="NF005544">
    <property type="entry name" value="PRK07207.1"/>
    <property type="match status" value="1"/>
</dbReference>
<dbReference type="Pfam" id="PF02867">
    <property type="entry name" value="Ribonuc_red_lgC"/>
    <property type="match status" value="1"/>
</dbReference>
<dbReference type="NCBIfam" id="TIGR02504">
    <property type="entry name" value="NrdJ_Z"/>
    <property type="match status" value="1"/>
</dbReference>
<dbReference type="NCBIfam" id="TIGR02506">
    <property type="entry name" value="NrdE_NrdA"/>
    <property type="match status" value="1"/>
</dbReference>
<comment type="cofactor">
    <cofactor evidence="5">
        <name>adenosylcob(III)alamin</name>
        <dbReference type="ChEBI" id="CHEBI:18408"/>
    </cofactor>
</comment>
<sequence length="845" mass="95362">MASTQTTQTNDVRTILNQARTGYEDVLTDEVMDRLVTETERNLYDGASIDEVYEALEGVTTARIERDPAYKYVAADIHRRRYFRRVTGEQLSETADDDTATTYRETFAANLERGVDEDLLDERLLDGRFDIDELADALVLERDDKFDYIAMSTLTQRYFIKTEVDGDPLELPQAFWMRVAMGLAIEEDDPQARALEFYDVLSRLLFTPSTPTLFHSGTTHPQLSSCYLTTVEDDLEHIFDSYKHHAQLSKWSGGLGNDWTNLRAEGALIESTGVESTGTVPFLKISNDVTAAINRSGKRRGAACGYLEAWHMDFPAFLDLRRNTGDERRRTHDMNTAAWVPDLFMERVENDETWTLFSPDEVPELHETYGEEFAELYREYEEKAEAGELRQYETVDAADLWRTMLTRLFETGHPWITFKDPCNVRSPQDHVGTVHSSNLCTEITLNTSAEEHAVCNLGSVNLSNHVADSELDREALADTIETATRMLDNVVDLCFYPTDEAEYSNMRHRPVGLGVMGFHDALMQVGTSMASEEAVEAANRWQEFVSYHTILNSSRLAKERGAYETFEGSKWDRGILPHDTVDRLEAERGREIPTDRSETMDWDRVRDHIAEHGMRNSNTMAIAPTATISTINGTTPSIEPIYSNLYVKSNMSGDFTVINEQLVDDLKAEGLWDDEMVDQIKFFDGSIQEVSAIPEEMRELYRSAFEIDPRHQLRLTAHRGQWIDQSISHNVFFPSTDGSLLDDVYKTAWRLGVKTTYYLRTLGASQIEKSTLDMAEYGRTQRRNESEATADGDSNDNGGNVTAADGDTDDSGEGDRDAAAGGDKTGEACDTSLARVEDPTCDACQ</sequence>
<dbReference type="InterPro" id="IPR000788">
    <property type="entry name" value="RNR_lg_C"/>
</dbReference>
<name>A0A482SXJ0_9EURY</name>
<dbReference type="Pfam" id="PF00317">
    <property type="entry name" value="Ribonuc_red_lgN"/>
    <property type="match status" value="1"/>
</dbReference>
<evidence type="ECO:0000256" key="2">
    <source>
        <dbReference type="ARBA" id="ARBA00022741"/>
    </source>
</evidence>
<evidence type="ECO:0000259" key="7">
    <source>
        <dbReference type="PROSITE" id="PS00089"/>
    </source>
</evidence>
<comment type="catalytic activity">
    <reaction evidence="5">
        <text>a 2'-deoxyribonucleoside 5'-diphosphate + [thioredoxin]-disulfide + H2O = a ribonucleoside 5'-diphosphate + [thioredoxin]-dithiol</text>
        <dbReference type="Rhea" id="RHEA:23252"/>
        <dbReference type="Rhea" id="RHEA-COMP:10698"/>
        <dbReference type="Rhea" id="RHEA-COMP:10700"/>
        <dbReference type="ChEBI" id="CHEBI:15377"/>
        <dbReference type="ChEBI" id="CHEBI:29950"/>
        <dbReference type="ChEBI" id="CHEBI:50058"/>
        <dbReference type="ChEBI" id="CHEBI:57930"/>
        <dbReference type="ChEBI" id="CHEBI:73316"/>
        <dbReference type="EC" id="1.17.4.1"/>
    </reaction>
</comment>